<dbReference type="KEGG" id="mrr:Moror_14442"/>
<organism evidence="1 2">
    <name type="scientific">Moniliophthora roreri (strain MCA 2997)</name>
    <name type="common">Cocoa frosty pod rot fungus</name>
    <name type="synonym">Crinipellis roreri</name>
    <dbReference type="NCBI Taxonomy" id="1381753"/>
    <lineage>
        <taxon>Eukaryota</taxon>
        <taxon>Fungi</taxon>
        <taxon>Dikarya</taxon>
        <taxon>Basidiomycota</taxon>
        <taxon>Agaricomycotina</taxon>
        <taxon>Agaricomycetes</taxon>
        <taxon>Agaricomycetidae</taxon>
        <taxon>Agaricales</taxon>
        <taxon>Marasmiineae</taxon>
        <taxon>Marasmiaceae</taxon>
        <taxon>Moniliophthora</taxon>
    </lineage>
</organism>
<dbReference type="Proteomes" id="UP000017559">
    <property type="component" value="Unassembled WGS sequence"/>
</dbReference>
<dbReference type="HOGENOM" id="CLU_2159044_0_0_1"/>
<keyword evidence="2" id="KW-1185">Reference proteome</keyword>
<protein>
    <submittedName>
        <fullName evidence="1">Uncharacterized protein</fullName>
    </submittedName>
</protein>
<comment type="caution">
    <text evidence="1">The sequence shown here is derived from an EMBL/GenBank/DDBJ whole genome shotgun (WGS) entry which is preliminary data.</text>
</comment>
<evidence type="ECO:0000313" key="2">
    <source>
        <dbReference type="Proteomes" id="UP000017559"/>
    </source>
</evidence>
<evidence type="ECO:0000313" key="1">
    <source>
        <dbReference type="EMBL" id="ESK82198.1"/>
    </source>
</evidence>
<proteinExistence type="predicted"/>
<name>V2W5X8_MONRO</name>
<gene>
    <name evidence="1" type="ORF">Moror_14442</name>
</gene>
<sequence length="111" mass="11901">MAMLDLHRLTGDKPLTILQALVNQVSQRAALPPASSQPSIGTLLFVVDVWDGSRLSCEKTGQSSPRELSSLEDDARFFFESSQAAGEVHVVGNPTEVANMTVPAGYSVLFP</sequence>
<dbReference type="EMBL" id="AWSO01002036">
    <property type="protein sequence ID" value="ESK82198.1"/>
    <property type="molecule type" value="Genomic_DNA"/>
</dbReference>
<accession>V2W5X8</accession>
<reference evidence="1 2" key="1">
    <citation type="journal article" date="2014" name="BMC Genomics">
        <title>Genome and secretome analysis of the hemibiotrophic fungal pathogen, Moniliophthora roreri, which causes frosty pod rot disease of cacao: mechanisms of the biotrophic and necrotrophic phases.</title>
        <authorList>
            <person name="Meinhardt L.W."/>
            <person name="Costa G.G.L."/>
            <person name="Thomazella D.P.T."/>
            <person name="Teixeira P.J.P.L."/>
            <person name="Carazzolle M.F."/>
            <person name="Schuster S.C."/>
            <person name="Carlson J.E."/>
            <person name="Guiltinan M.J."/>
            <person name="Mieczkowski P."/>
            <person name="Farmer A."/>
            <person name="Ramaraj T."/>
            <person name="Crozier J."/>
            <person name="Davis R.E."/>
            <person name="Shao J."/>
            <person name="Melnick R.L."/>
            <person name="Pereira G.A.G."/>
            <person name="Bailey B.A."/>
        </authorList>
    </citation>
    <scope>NUCLEOTIDE SEQUENCE [LARGE SCALE GENOMIC DNA]</scope>
    <source>
        <strain evidence="1 2">MCA 2997</strain>
    </source>
</reference>
<dbReference type="AlphaFoldDB" id="V2W5X8"/>